<comment type="caution">
    <text evidence="2">The sequence shown here is derived from an EMBL/GenBank/DDBJ whole genome shotgun (WGS) entry which is preliminary data.</text>
</comment>
<reference evidence="2 3" key="1">
    <citation type="journal article" date="2012" name="Eukaryot. Cell">
        <title>Genome sequence of the fungus Glarea lozoyensis: the first genome sequence of a species from the Helotiaceae family.</title>
        <authorList>
            <person name="Youssar L."/>
            <person name="Gruening B.A."/>
            <person name="Erxleben A."/>
            <person name="Guenther S."/>
            <person name="Huettel W."/>
        </authorList>
    </citation>
    <scope>NUCLEOTIDE SEQUENCE [LARGE SCALE GENOMIC DNA]</scope>
    <source>
        <strain evidence="3">ATCC 74030 / MF5533</strain>
    </source>
</reference>
<evidence type="ECO:0000256" key="1">
    <source>
        <dbReference type="SAM" id="SignalP"/>
    </source>
</evidence>
<organism evidence="2 3">
    <name type="scientific">Glarea lozoyensis (strain ATCC 74030 / MF5533)</name>
    <dbReference type="NCBI Taxonomy" id="1104152"/>
    <lineage>
        <taxon>Eukaryota</taxon>
        <taxon>Fungi</taxon>
        <taxon>Dikarya</taxon>
        <taxon>Ascomycota</taxon>
        <taxon>Pezizomycotina</taxon>
        <taxon>Leotiomycetes</taxon>
        <taxon>Helotiales</taxon>
        <taxon>Helotiaceae</taxon>
        <taxon>Glarea</taxon>
    </lineage>
</organism>
<keyword evidence="1" id="KW-0732">Signal</keyword>
<evidence type="ECO:0000313" key="3">
    <source>
        <dbReference type="Proteomes" id="UP000005446"/>
    </source>
</evidence>
<proteinExistence type="predicted"/>
<dbReference type="AlphaFoldDB" id="H0EU68"/>
<dbReference type="Proteomes" id="UP000005446">
    <property type="component" value="Unassembled WGS sequence"/>
</dbReference>
<keyword evidence="3" id="KW-1185">Reference proteome</keyword>
<dbReference type="InParanoid" id="H0EU68"/>
<protein>
    <submittedName>
        <fullName evidence="2">Uncharacterized protein</fullName>
    </submittedName>
</protein>
<accession>H0EU68</accession>
<dbReference type="HOGENOM" id="CLU_2757996_0_0_1"/>
<name>H0EU68_GLAL7</name>
<feature type="chain" id="PRO_5003532553" evidence="1">
    <location>
        <begin position="19"/>
        <end position="70"/>
    </location>
</feature>
<evidence type="ECO:0000313" key="2">
    <source>
        <dbReference type="EMBL" id="EHK97957.1"/>
    </source>
</evidence>
<sequence length="70" mass="6751">MHFQLPTLILLLTTLVAATPIPQSDIASGLGGVLSGVGEIAQVVEIADGATQAATKGLGAALGAGLALEG</sequence>
<gene>
    <name evidence="2" type="ORF">M7I_6299</name>
</gene>
<dbReference type="EMBL" id="AGUE01000168">
    <property type="protein sequence ID" value="EHK97957.1"/>
    <property type="molecule type" value="Genomic_DNA"/>
</dbReference>
<feature type="signal peptide" evidence="1">
    <location>
        <begin position="1"/>
        <end position="18"/>
    </location>
</feature>